<evidence type="ECO:0000313" key="4">
    <source>
        <dbReference type="Proteomes" id="UP000233524"/>
    </source>
</evidence>
<gene>
    <name evidence="3" type="ORF">jhhlp_005956</name>
</gene>
<feature type="compositionally biased region" description="Polar residues" evidence="1">
    <location>
        <begin position="17"/>
        <end position="30"/>
    </location>
</feature>
<comment type="caution">
    <text evidence="3">The sequence shown here is derived from an EMBL/GenBank/DDBJ whole genome shotgun (WGS) entry which is preliminary data.</text>
</comment>
<reference evidence="3 4" key="1">
    <citation type="journal article" date="2017" name="G3 (Bethesda)">
        <title>First Draft Genome Sequence of the Pathogenic Fungus Lomentospora prolificans (Formerly Scedosporium prolificans).</title>
        <authorList>
            <person name="Luo R."/>
            <person name="Zimin A."/>
            <person name="Workman R."/>
            <person name="Fan Y."/>
            <person name="Pertea G."/>
            <person name="Grossman N."/>
            <person name="Wear M.P."/>
            <person name="Jia B."/>
            <person name="Miller H."/>
            <person name="Casadevall A."/>
            <person name="Timp W."/>
            <person name="Zhang S.X."/>
            <person name="Salzberg S.L."/>
        </authorList>
    </citation>
    <scope>NUCLEOTIDE SEQUENCE [LARGE SCALE GENOMIC DNA]</scope>
    <source>
        <strain evidence="3 4">JHH-5317</strain>
    </source>
</reference>
<feature type="region of interest" description="Disordered" evidence="1">
    <location>
        <begin position="506"/>
        <end position="533"/>
    </location>
</feature>
<sequence>MLGRRRQSIHGGFGPISQKNSGSFGRTLRSSHGRGVSPRASMNDLTSSTKLPSLAETPDPSKDTRITEAEENPTQDAPHEGTNGIKPSPSLGDLAALSESQGAVNGAGAGETTEFAPPPGPPPSYVKASEDQPSKDSEGFTIPPAMNDPISQAQREAALEEADQLFKLNIQSTPVAQDDPEATQAALSNVTNALTQMGMPSRKTGTIRGRRDVRNTIYVPVPNGAPSSPEAAAPSTPPIPTVFSKPSTLTALTSEASIAGTSDTQSVRSGNSLGTLNHAKHPDKLGSGLNASIIETVAASFEDGALKNAKISGEIAFCYNPDEDTDSKALIGPNRIFVQNALPDRNDQFTLDISHIAKTSTAFSYRIHSEADGLDLAAHTPLLIKSLWKPKGEKLELLMQYSLNPESAFTSPVLLRNVVVFATYEGARASGAQTKPSGTHLKDKHLVYWRLGDITLTSDPHKIVCRILGAEGAEPKPGHVEARWEYTPGATATSSLGGISVSRLEETKGKEKEEIVEEDPFADSDNIASPPLPPDHKWVDVPMVYKLVSGKYESR</sequence>
<evidence type="ECO:0000313" key="3">
    <source>
        <dbReference type="EMBL" id="PKS07354.1"/>
    </source>
</evidence>
<proteinExistence type="predicted"/>
<feature type="compositionally biased region" description="Basic and acidic residues" evidence="1">
    <location>
        <begin position="59"/>
        <end position="68"/>
    </location>
</feature>
<organism evidence="3 4">
    <name type="scientific">Lomentospora prolificans</name>
    <dbReference type="NCBI Taxonomy" id="41688"/>
    <lineage>
        <taxon>Eukaryota</taxon>
        <taxon>Fungi</taxon>
        <taxon>Dikarya</taxon>
        <taxon>Ascomycota</taxon>
        <taxon>Pezizomycotina</taxon>
        <taxon>Sordariomycetes</taxon>
        <taxon>Hypocreomycetidae</taxon>
        <taxon>Microascales</taxon>
        <taxon>Microascaceae</taxon>
        <taxon>Lomentospora</taxon>
    </lineage>
</organism>
<protein>
    <recommendedName>
        <fullName evidence="2">Muniscin C-terminal domain-containing protein</fullName>
    </recommendedName>
</protein>
<dbReference type="FunCoup" id="A0A2N3N4L3">
    <property type="interactions" value="134"/>
</dbReference>
<evidence type="ECO:0000256" key="1">
    <source>
        <dbReference type="SAM" id="MobiDB-lite"/>
    </source>
</evidence>
<dbReference type="EMBL" id="NLAX01000701">
    <property type="protein sequence ID" value="PKS07354.1"/>
    <property type="molecule type" value="Genomic_DNA"/>
</dbReference>
<feature type="domain" description="Muniscin C-terminal" evidence="2">
    <location>
        <begin position="288"/>
        <end position="554"/>
    </location>
</feature>
<accession>A0A2N3N4L3</accession>
<dbReference type="Pfam" id="PF10291">
    <property type="entry name" value="muHD"/>
    <property type="match status" value="1"/>
</dbReference>
<keyword evidence="4" id="KW-1185">Reference proteome</keyword>
<dbReference type="STRING" id="41688.A0A2N3N4L3"/>
<dbReference type="OrthoDB" id="331602at2759"/>
<name>A0A2N3N4L3_9PEZI</name>
<dbReference type="Proteomes" id="UP000233524">
    <property type="component" value="Unassembled WGS sequence"/>
</dbReference>
<evidence type="ECO:0000259" key="2">
    <source>
        <dbReference type="Pfam" id="PF10291"/>
    </source>
</evidence>
<dbReference type="AlphaFoldDB" id="A0A2N3N4L3"/>
<feature type="compositionally biased region" description="Basic and acidic residues" evidence="1">
    <location>
        <begin position="128"/>
        <end position="138"/>
    </location>
</feature>
<dbReference type="VEuPathDB" id="FungiDB:jhhlp_005956"/>
<dbReference type="InterPro" id="IPR018808">
    <property type="entry name" value="Muniscin_C"/>
</dbReference>
<feature type="region of interest" description="Disordered" evidence="1">
    <location>
        <begin position="1"/>
        <end position="148"/>
    </location>
</feature>
<dbReference type="InParanoid" id="A0A2N3N4L3"/>